<proteinExistence type="predicted"/>
<dbReference type="InterPro" id="IPR036691">
    <property type="entry name" value="Endo/exonu/phosph_ase_sf"/>
</dbReference>
<accession>A0A8H6SVE7</accession>
<dbReference type="SUPFAM" id="SSF56219">
    <property type="entry name" value="DNase I-like"/>
    <property type="match status" value="1"/>
</dbReference>
<dbReference type="OrthoDB" id="3264871at2759"/>
<keyword evidence="1" id="KW-0695">RNA-directed DNA polymerase</keyword>
<gene>
    <name evidence="1" type="ORF">HMN09_00790300</name>
</gene>
<name>A0A8H6SVE7_MYCCL</name>
<sequence length="242" mass="26750">MSTSPPTTQPPLPASDTASAPCSWLLAFRPGIAHGGFNCAICNSISHPTPLCPLPDLPGWNGPTPETIQAMLDNSRAEAEKQLVNETHMSPAQVDEINNSHMNKRLKIFHSAYPDNTAAKGIALVINREVTNDKGVKFWPLIPGKAFLAQVPWYKRRTITILGVYAPTESERHKREFWDELSNIFLTSERNLPAPDILAGDFNVVESELDRLPSNADDGTTISALRRLTTILGLEDGWRRCQ</sequence>
<comment type="caution">
    <text evidence="1">The sequence shown here is derived from an EMBL/GenBank/DDBJ whole genome shotgun (WGS) entry which is preliminary data.</text>
</comment>
<dbReference type="Gene3D" id="3.60.10.10">
    <property type="entry name" value="Endonuclease/exonuclease/phosphatase"/>
    <property type="match status" value="1"/>
</dbReference>
<evidence type="ECO:0000313" key="1">
    <source>
        <dbReference type="EMBL" id="KAF7305381.1"/>
    </source>
</evidence>
<dbReference type="Proteomes" id="UP000613580">
    <property type="component" value="Unassembled WGS sequence"/>
</dbReference>
<protein>
    <submittedName>
        <fullName evidence="1">Reverse transcriptase domain-containing protein</fullName>
    </submittedName>
</protein>
<reference evidence="1" key="1">
    <citation type="submission" date="2020-05" db="EMBL/GenBank/DDBJ databases">
        <title>Mycena genomes resolve the evolution of fungal bioluminescence.</title>
        <authorList>
            <person name="Tsai I.J."/>
        </authorList>
    </citation>
    <scope>NUCLEOTIDE SEQUENCE</scope>
    <source>
        <strain evidence="1">110903Hualien_Pintung</strain>
    </source>
</reference>
<dbReference type="AlphaFoldDB" id="A0A8H6SVE7"/>
<keyword evidence="1" id="KW-0808">Transferase</keyword>
<organism evidence="1 2">
    <name type="scientific">Mycena chlorophos</name>
    <name type="common">Agaric fungus</name>
    <name type="synonym">Agaricus chlorophos</name>
    <dbReference type="NCBI Taxonomy" id="658473"/>
    <lineage>
        <taxon>Eukaryota</taxon>
        <taxon>Fungi</taxon>
        <taxon>Dikarya</taxon>
        <taxon>Basidiomycota</taxon>
        <taxon>Agaricomycotina</taxon>
        <taxon>Agaricomycetes</taxon>
        <taxon>Agaricomycetidae</taxon>
        <taxon>Agaricales</taxon>
        <taxon>Marasmiineae</taxon>
        <taxon>Mycenaceae</taxon>
        <taxon>Mycena</taxon>
    </lineage>
</organism>
<keyword evidence="2" id="KW-1185">Reference proteome</keyword>
<dbReference type="GO" id="GO:0003964">
    <property type="term" value="F:RNA-directed DNA polymerase activity"/>
    <property type="evidence" value="ECO:0007669"/>
    <property type="project" value="UniProtKB-KW"/>
</dbReference>
<dbReference type="EMBL" id="JACAZE010000010">
    <property type="protein sequence ID" value="KAF7305381.1"/>
    <property type="molecule type" value="Genomic_DNA"/>
</dbReference>
<evidence type="ECO:0000313" key="2">
    <source>
        <dbReference type="Proteomes" id="UP000613580"/>
    </source>
</evidence>
<keyword evidence="1" id="KW-0548">Nucleotidyltransferase</keyword>